<evidence type="ECO:0000313" key="6">
    <source>
        <dbReference type="EMBL" id="MYZ46409.1"/>
    </source>
</evidence>
<dbReference type="InterPro" id="IPR016160">
    <property type="entry name" value="Ald_DH_CS_CYS"/>
</dbReference>
<dbReference type="InterPro" id="IPR029510">
    <property type="entry name" value="Ald_DH_CS_GLU"/>
</dbReference>
<dbReference type="InterPro" id="IPR016163">
    <property type="entry name" value="Ald_DH_C"/>
</dbReference>
<evidence type="ECO:0000313" key="7">
    <source>
        <dbReference type="Proteomes" id="UP000773614"/>
    </source>
</evidence>
<dbReference type="InterPro" id="IPR016161">
    <property type="entry name" value="Ald_DH/histidinol_DH"/>
</dbReference>
<dbReference type="InterPro" id="IPR015590">
    <property type="entry name" value="Aldehyde_DH_dom"/>
</dbReference>
<dbReference type="AlphaFoldDB" id="A0A964T1U0"/>
<dbReference type="EMBL" id="SPKJ01000003">
    <property type="protein sequence ID" value="MYZ46409.1"/>
    <property type="molecule type" value="Genomic_DNA"/>
</dbReference>
<keyword evidence="7" id="KW-1185">Reference proteome</keyword>
<organism evidence="6 7">
    <name type="scientific">Propylenella binzhouense</name>
    <dbReference type="NCBI Taxonomy" id="2555902"/>
    <lineage>
        <taxon>Bacteria</taxon>
        <taxon>Pseudomonadati</taxon>
        <taxon>Pseudomonadota</taxon>
        <taxon>Alphaproteobacteria</taxon>
        <taxon>Hyphomicrobiales</taxon>
        <taxon>Propylenellaceae</taxon>
        <taxon>Propylenella</taxon>
    </lineage>
</organism>
<dbReference type="Proteomes" id="UP000773614">
    <property type="component" value="Unassembled WGS sequence"/>
</dbReference>
<dbReference type="OrthoDB" id="8175464at2"/>
<sequence length="463" mass="49366">MTFGGRPVDAPTTFGVVNPATGIEFTSVPDCSPEQLEECIGTALSGFATWSRRPIAERRHALRRMADILSENADFLATLVTLEQGKPLPASAREIADTAASLRAAAEIELDDEIIQDDDRYRVRVQYRPLGPVAIITPWNYPVFLMGMPLGPALLAGNSVIVKPSPFTPVATLEACRLMSAALPEGVLSAVSGGNDLGSRLTSHPGIRKISFTGSVATGRKVAHAAVSDFKRFTLELGGNDAAILLDDVDLSLVGKGVFWGAFTNCGQICAGIKRLFVPDQLHDAVVDELVARTARVRIGDGMVAGMHLGPINNEPQLRRVAELVDDAIAQGAKVVTGAAGTNGPGYFYPLTILTDCTDDMRIVREEQFGPVLPILRYQSVDEAVTRANATEFGLSGSVWGRDIARAEDVAGRLDCGTAYVNAHLALEPHIPFGGHKASGIGVSNGRWGLAEFTNLTVRQTAR</sequence>
<dbReference type="Gene3D" id="3.40.605.10">
    <property type="entry name" value="Aldehyde Dehydrogenase, Chain A, domain 1"/>
    <property type="match status" value="1"/>
</dbReference>
<reference evidence="6" key="1">
    <citation type="submission" date="2019-03" db="EMBL/GenBank/DDBJ databases">
        <title>Afifella sp. nov., isolated from activated sludge.</title>
        <authorList>
            <person name="Li Q."/>
            <person name="Liu Y."/>
        </authorList>
    </citation>
    <scope>NUCLEOTIDE SEQUENCE</scope>
    <source>
        <strain evidence="6">L72</strain>
    </source>
</reference>
<evidence type="ECO:0000256" key="1">
    <source>
        <dbReference type="ARBA" id="ARBA00009986"/>
    </source>
</evidence>
<dbReference type="Pfam" id="PF00171">
    <property type="entry name" value="Aldedh"/>
    <property type="match status" value="1"/>
</dbReference>
<dbReference type="FunFam" id="3.40.309.10:FF:000009">
    <property type="entry name" value="Aldehyde dehydrogenase A"/>
    <property type="match status" value="1"/>
</dbReference>
<feature type="domain" description="Aldehyde dehydrogenase" evidence="5">
    <location>
        <begin position="12"/>
        <end position="456"/>
    </location>
</feature>
<dbReference type="PANTHER" id="PTHR11699">
    <property type="entry name" value="ALDEHYDE DEHYDROGENASE-RELATED"/>
    <property type="match status" value="1"/>
</dbReference>
<dbReference type="FunFam" id="3.40.605.10:FF:000007">
    <property type="entry name" value="NAD/NADP-dependent betaine aldehyde dehydrogenase"/>
    <property type="match status" value="1"/>
</dbReference>
<feature type="active site" evidence="3">
    <location>
        <position position="236"/>
    </location>
</feature>
<dbReference type="Gene3D" id="3.40.309.10">
    <property type="entry name" value="Aldehyde Dehydrogenase, Chain A, domain 2"/>
    <property type="match status" value="1"/>
</dbReference>
<gene>
    <name evidence="6" type="ORF">E4O86_01570</name>
</gene>
<dbReference type="PROSITE" id="PS00687">
    <property type="entry name" value="ALDEHYDE_DEHYDR_GLU"/>
    <property type="match status" value="1"/>
</dbReference>
<keyword evidence="2 4" id="KW-0560">Oxidoreductase</keyword>
<dbReference type="PROSITE" id="PS00070">
    <property type="entry name" value="ALDEHYDE_DEHYDR_CYS"/>
    <property type="match status" value="1"/>
</dbReference>
<evidence type="ECO:0000256" key="4">
    <source>
        <dbReference type="RuleBase" id="RU003345"/>
    </source>
</evidence>
<evidence type="ECO:0000256" key="2">
    <source>
        <dbReference type="ARBA" id="ARBA00023002"/>
    </source>
</evidence>
<dbReference type="CDD" id="cd07106">
    <property type="entry name" value="ALDH_AldA-AAD23400"/>
    <property type="match status" value="1"/>
</dbReference>
<accession>A0A964T1U0</accession>
<evidence type="ECO:0000256" key="3">
    <source>
        <dbReference type="PROSITE-ProRule" id="PRU10007"/>
    </source>
</evidence>
<protein>
    <submittedName>
        <fullName evidence="6">Aldehyde dehydrogenase family protein</fullName>
    </submittedName>
</protein>
<dbReference type="SUPFAM" id="SSF53720">
    <property type="entry name" value="ALDH-like"/>
    <property type="match status" value="1"/>
</dbReference>
<comment type="caution">
    <text evidence="6">The sequence shown here is derived from an EMBL/GenBank/DDBJ whole genome shotgun (WGS) entry which is preliminary data.</text>
</comment>
<dbReference type="InterPro" id="IPR044086">
    <property type="entry name" value="LUC3-like"/>
</dbReference>
<dbReference type="InterPro" id="IPR016162">
    <property type="entry name" value="Ald_DH_N"/>
</dbReference>
<dbReference type="GO" id="GO:0016620">
    <property type="term" value="F:oxidoreductase activity, acting on the aldehyde or oxo group of donors, NAD or NADP as acceptor"/>
    <property type="evidence" value="ECO:0007669"/>
    <property type="project" value="InterPro"/>
</dbReference>
<proteinExistence type="inferred from homology"/>
<name>A0A964T1U0_9HYPH</name>
<comment type="similarity">
    <text evidence="1 4">Belongs to the aldehyde dehydrogenase family.</text>
</comment>
<evidence type="ECO:0000259" key="5">
    <source>
        <dbReference type="Pfam" id="PF00171"/>
    </source>
</evidence>